<reference evidence="1" key="1">
    <citation type="submission" date="2024-07" db="EMBL/GenBank/DDBJ databases">
        <title>Metagenome and Metagenome-Assembled Genomes of Archaea from a hot spring from the geothermal field of Los Azufres, Mexico.</title>
        <authorList>
            <person name="Marin-Paredes R."/>
            <person name="Martinez-Romero E."/>
            <person name="Servin-Garciduenas L.E."/>
        </authorList>
    </citation>
    <scope>NUCLEOTIDE SEQUENCE</scope>
</reference>
<gene>
    <name evidence="1" type="ORF">TU35_007655</name>
</gene>
<dbReference type="Proteomes" id="UP000033636">
    <property type="component" value="Unassembled WGS sequence"/>
</dbReference>
<evidence type="ECO:0000313" key="1">
    <source>
        <dbReference type="EMBL" id="MFB6491097.1"/>
    </source>
</evidence>
<proteinExistence type="predicted"/>
<evidence type="ECO:0000313" key="2">
    <source>
        <dbReference type="Proteomes" id="UP000033636"/>
    </source>
</evidence>
<accession>A0ACC6V1Z0</accession>
<protein>
    <submittedName>
        <fullName evidence="1">Proton-conducting transporter membrane subunit</fullName>
    </submittedName>
</protein>
<sequence length="370" mass="37931">MIEPAFVEYVASAYLVARAFTRKYDWAVAIDAAFLAFAGWALATAASPGAALLLLPYALGLFLVPRGALRNYAGFASAMAAVGAVLMAEPQPYLKALGYLLATTAPGALIAAGLDPGSLEGLFRYLIVSSASVSFIIVGLSAGGELGSLLIFAGILIELGAFPAYIWVPDVYGRSAPEGLVLVSSLTKLASALALLLIPASPPYWAALAVGAASMLIGNLGALTPADFRRVLAYAAVVQAGFAAFAYPITPALSAFLIFADAVGIAGLFSHLSSPGPKWSAWALALNNVGAPPLLGFWPKLVLLVEASKAYGPAWTIYLLAMIAAMIPYYARLASSAGSGGGARPPIAAVAAVVVGALAPLWFINVLSLL</sequence>
<dbReference type="EMBL" id="JZWT02000021">
    <property type="protein sequence ID" value="MFB6491097.1"/>
    <property type="molecule type" value="Genomic_DNA"/>
</dbReference>
<name>A0ACC6V1Z0_9CREN</name>
<comment type="caution">
    <text evidence="1">The sequence shown here is derived from an EMBL/GenBank/DDBJ whole genome shotgun (WGS) entry which is preliminary data.</text>
</comment>
<organism evidence="1 2">
    <name type="scientific">Thermoproteus sp. AZ2</name>
    <dbReference type="NCBI Taxonomy" id="1609232"/>
    <lineage>
        <taxon>Archaea</taxon>
        <taxon>Thermoproteota</taxon>
        <taxon>Thermoprotei</taxon>
        <taxon>Thermoproteales</taxon>
        <taxon>Thermoproteaceae</taxon>
        <taxon>Thermoproteus</taxon>
    </lineage>
</organism>